<gene>
    <name evidence="2" type="ORF">RU86_GL001933</name>
</gene>
<evidence type="ECO:0000313" key="3">
    <source>
        <dbReference type="Proteomes" id="UP000218282"/>
    </source>
</evidence>
<protein>
    <submittedName>
        <fullName evidence="2">Membrane protein</fullName>
    </submittedName>
</protein>
<feature type="transmembrane region" description="Helical" evidence="1">
    <location>
        <begin position="16"/>
        <end position="38"/>
    </location>
</feature>
<dbReference type="InterPro" id="IPR021529">
    <property type="entry name" value="DUF2798"/>
</dbReference>
<keyword evidence="1" id="KW-1133">Transmembrane helix</keyword>
<accession>A0A2A5S313</accession>
<dbReference type="Proteomes" id="UP000218282">
    <property type="component" value="Unassembled WGS sequence"/>
</dbReference>
<organism evidence="2 3">
    <name type="scientific">Pseudolactococcus piscium</name>
    <dbReference type="NCBI Taxonomy" id="1364"/>
    <lineage>
        <taxon>Bacteria</taxon>
        <taxon>Bacillati</taxon>
        <taxon>Bacillota</taxon>
        <taxon>Bacilli</taxon>
        <taxon>Lactobacillales</taxon>
        <taxon>Streptococcaceae</taxon>
        <taxon>Pseudolactococcus</taxon>
    </lineage>
</organism>
<reference evidence="2 3" key="1">
    <citation type="submission" date="2014-12" db="EMBL/GenBank/DDBJ databases">
        <title>Draft genome sequences of 10 type strains of Lactococcus.</title>
        <authorList>
            <person name="Sun Z."/>
            <person name="Zhong Z."/>
            <person name="Liu W."/>
            <person name="Zhang W."/>
            <person name="Zhang H."/>
        </authorList>
    </citation>
    <scope>NUCLEOTIDE SEQUENCE [LARGE SCALE GENOMIC DNA]</scope>
    <source>
        <strain evidence="2 3">DSM 6634</strain>
    </source>
</reference>
<evidence type="ECO:0000313" key="2">
    <source>
        <dbReference type="EMBL" id="PCS07876.1"/>
    </source>
</evidence>
<comment type="caution">
    <text evidence="2">The sequence shown here is derived from an EMBL/GenBank/DDBJ whole genome shotgun (WGS) entry which is preliminary data.</text>
</comment>
<feature type="transmembrane region" description="Helical" evidence="1">
    <location>
        <begin position="87"/>
        <end position="110"/>
    </location>
</feature>
<keyword evidence="3" id="KW-1185">Reference proteome</keyword>
<proteinExistence type="predicted"/>
<dbReference type="EMBL" id="JXJW01000005">
    <property type="protein sequence ID" value="PCS07876.1"/>
    <property type="molecule type" value="Genomic_DNA"/>
</dbReference>
<name>A0A2A5S313_9LACT</name>
<keyword evidence="1" id="KW-0472">Membrane</keyword>
<evidence type="ECO:0000256" key="1">
    <source>
        <dbReference type="SAM" id="Phobius"/>
    </source>
</evidence>
<sequence>MIEKEGIILPTNKKEGIIFTVMMCSLMVIGMSAYNLWVHNSLDIIELAIGFIPGFIVAFVLDVFIVGVVAKKLAFKLPINKNSKFQLIITISALMVIGMVTFMSVFGLIMNGNISDITFSDYLQAWKTNIVMALPLQLLIVGPVSRQVLSVIQRQSNLTQV</sequence>
<keyword evidence="1" id="KW-0812">Transmembrane</keyword>
<feature type="transmembrane region" description="Helical" evidence="1">
    <location>
        <begin position="44"/>
        <end position="66"/>
    </location>
</feature>
<dbReference type="AlphaFoldDB" id="A0A2A5S313"/>
<feature type="transmembrane region" description="Helical" evidence="1">
    <location>
        <begin position="130"/>
        <end position="149"/>
    </location>
</feature>
<dbReference type="Pfam" id="PF11391">
    <property type="entry name" value="DUF2798"/>
    <property type="match status" value="2"/>
</dbReference>